<feature type="transmembrane region" description="Helical" evidence="2">
    <location>
        <begin position="112"/>
        <end position="133"/>
    </location>
</feature>
<keyword evidence="2" id="KW-1133">Transmembrane helix</keyword>
<accession>A0AB34FV76</accession>
<gene>
    <name evidence="3" type="ORF">O9K51_03995</name>
</gene>
<evidence type="ECO:0000256" key="1">
    <source>
        <dbReference type="SAM" id="MobiDB-lite"/>
    </source>
</evidence>
<keyword evidence="4" id="KW-1185">Reference proteome</keyword>
<feature type="transmembrane region" description="Helical" evidence="2">
    <location>
        <begin position="84"/>
        <end position="106"/>
    </location>
</feature>
<feature type="region of interest" description="Disordered" evidence="1">
    <location>
        <begin position="1"/>
        <end position="53"/>
    </location>
</feature>
<protein>
    <submittedName>
        <fullName evidence="3">Acetyltransferase</fullName>
    </submittedName>
</protein>
<feature type="compositionally biased region" description="Low complexity" evidence="1">
    <location>
        <begin position="213"/>
        <end position="222"/>
    </location>
</feature>
<evidence type="ECO:0000313" key="4">
    <source>
        <dbReference type="Proteomes" id="UP001163105"/>
    </source>
</evidence>
<sequence length="320" mass="34085">MASSTTTAATTTTTTTTMVTVMAPADADSPAQSSQSQQQGASEAAPQLPPPLNYEVLTDDDDAKRDALQLVADSIAQQRQVASLAVIFHPLVLVAAVVGCTLAWRHNAARDFGTALTACSGVAIAALAAVRLLTSRYIHLAEAFRWRDFIAPPPDAARRDEDLVLVARFGEELIGALVLRLKPAASSSSSTSPSSSATTSAATPTTRGKKKQQQQQKQQKQQNSLQGGSGAIRAWTTKLRYRGRGIGGDLLRFAVMTTRSACDDDAAPVSFDPAHANSAMPMPDMFNRPFRSRDDKARRALAHALRDCDAGDSTFSKDVE</sequence>
<feature type="region of interest" description="Disordered" evidence="1">
    <location>
        <begin position="185"/>
        <end position="229"/>
    </location>
</feature>
<dbReference type="EMBL" id="JAQHRD010000003">
    <property type="protein sequence ID" value="KAJ6442820.1"/>
    <property type="molecule type" value="Genomic_DNA"/>
</dbReference>
<feature type="compositionally biased region" description="Low complexity" evidence="1">
    <location>
        <begin position="185"/>
        <end position="206"/>
    </location>
</feature>
<organism evidence="3 4">
    <name type="scientific">Purpureocillium lavendulum</name>
    <dbReference type="NCBI Taxonomy" id="1247861"/>
    <lineage>
        <taxon>Eukaryota</taxon>
        <taxon>Fungi</taxon>
        <taxon>Dikarya</taxon>
        <taxon>Ascomycota</taxon>
        <taxon>Pezizomycotina</taxon>
        <taxon>Sordariomycetes</taxon>
        <taxon>Hypocreomycetidae</taxon>
        <taxon>Hypocreales</taxon>
        <taxon>Ophiocordycipitaceae</taxon>
        <taxon>Purpureocillium</taxon>
    </lineage>
</organism>
<evidence type="ECO:0000313" key="3">
    <source>
        <dbReference type="EMBL" id="KAJ6442820.1"/>
    </source>
</evidence>
<name>A0AB34FV76_9HYPO</name>
<reference evidence="3" key="1">
    <citation type="submission" date="2023-01" db="EMBL/GenBank/DDBJ databases">
        <title>The growth and conidiation of Purpureocillium lavendulum are regulated by nitrogen source and histone H3K14 acetylation.</title>
        <authorList>
            <person name="Tang P."/>
            <person name="Han J."/>
            <person name="Zhang C."/>
            <person name="Tang P."/>
            <person name="Qi F."/>
            <person name="Zhang K."/>
            <person name="Liang L."/>
        </authorList>
    </citation>
    <scope>NUCLEOTIDE SEQUENCE</scope>
    <source>
        <strain evidence="3">YMF1.00683</strain>
    </source>
</reference>
<evidence type="ECO:0000256" key="2">
    <source>
        <dbReference type="SAM" id="Phobius"/>
    </source>
</evidence>
<keyword evidence="2" id="KW-0472">Membrane</keyword>
<keyword evidence="2" id="KW-0812">Transmembrane</keyword>
<dbReference type="AlphaFoldDB" id="A0AB34FV76"/>
<comment type="caution">
    <text evidence="3">The sequence shown here is derived from an EMBL/GenBank/DDBJ whole genome shotgun (WGS) entry which is preliminary data.</text>
</comment>
<feature type="compositionally biased region" description="Low complexity" evidence="1">
    <location>
        <begin position="1"/>
        <end position="46"/>
    </location>
</feature>
<dbReference type="Proteomes" id="UP001163105">
    <property type="component" value="Unassembled WGS sequence"/>
</dbReference>
<proteinExistence type="predicted"/>